<feature type="transmembrane region" description="Helical" evidence="6">
    <location>
        <begin position="308"/>
        <end position="327"/>
    </location>
</feature>
<comment type="caution">
    <text evidence="6">Lacks conserved residue(s) required for the propagation of feature annotation.</text>
</comment>
<dbReference type="Proteomes" id="UP000241890">
    <property type="component" value="Unassembled WGS sequence"/>
</dbReference>
<feature type="domain" description="Yip1" evidence="7">
    <location>
        <begin position="131"/>
        <end position="268"/>
    </location>
</feature>
<evidence type="ECO:0000256" key="6">
    <source>
        <dbReference type="RuleBase" id="RU361264"/>
    </source>
</evidence>
<dbReference type="GO" id="GO:0016192">
    <property type="term" value="P:vesicle-mediated transport"/>
    <property type="evidence" value="ECO:0007669"/>
    <property type="project" value="InterPro"/>
</dbReference>
<organism evidence="8 9">
    <name type="scientific">Hondaea fermentalgiana</name>
    <dbReference type="NCBI Taxonomy" id="2315210"/>
    <lineage>
        <taxon>Eukaryota</taxon>
        <taxon>Sar</taxon>
        <taxon>Stramenopiles</taxon>
        <taxon>Bigyra</taxon>
        <taxon>Labyrinthulomycetes</taxon>
        <taxon>Thraustochytrida</taxon>
        <taxon>Thraustochytriidae</taxon>
        <taxon>Hondaea</taxon>
    </lineage>
</organism>
<feature type="transmembrane region" description="Helical" evidence="6">
    <location>
        <begin position="189"/>
        <end position="213"/>
    </location>
</feature>
<comment type="similarity">
    <text evidence="2 6">Belongs to the YIP1 family.</text>
</comment>
<dbReference type="OrthoDB" id="10256463at2759"/>
<evidence type="ECO:0000313" key="8">
    <source>
        <dbReference type="EMBL" id="GBG25012.1"/>
    </source>
</evidence>
<keyword evidence="9" id="KW-1185">Reference proteome</keyword>
<dbReference type="InParanoid" id="A0A2R5G1Z2"/>
<reference evidence="8 9" key="1">
    <citation type="submission" date="2017-12" db="EMBL/GenBank/DDBJ databases">
        <title>Sequencing, de novo assembly and annotation of complete genome of a new Thraustochytrid species, strain FCC1311.</title>
        <authorList>
            <person name="Sedici K."/>
            <person name="Godart F."/>
            <person name="Aiese Cigliano R."/>
            <person name="Sanseverino W."/>
            <person name="Barakat M."/>
            <person name="Ortet P."/>
            <person name="Marechal E."/>
            <person name="Cagnac O."/>
            <person name="Amato A."/>
        </authorList>
    </citation>
    <scope>NUCLEOTIDE SEQUENCE [LARGE SCALE GENOMIC DNA]</scope>
</reference>
<accession>A0A2R5G1Z2</accession>
<evidence type="ECO:0000256" key="2">
    <source>
        <dbReference type="ARBA" id="ARBA00010596"/>
    </source>
</evidence>
<proteinExistence type="inferred from homology"/>
<dbReference type="GO" id="GO:0031267">
    <property type="term" value="F:small GTPase binding"/>
    <property type="evidence" value="ECO:0007669"/>
    <property type="project" value="InterPro"/>
</dbReference>
<dbReference type="PANTHER" id="PTHR12822:SF2">
    <property type="entry name" value="PROTEIN YIPF"/>
    <property type="match status" value="1"/>
</dbReference>
<name>A0A2R5G1Z2_9STRA</name>
<dbReference type="AlphaFoldDB" id="A0A2R5G1Z2"/>
<evidence type="ECO:0000256" key="3">
    <source>
        <dbReference type="ARBA" id="ARBA00022692"/>
    </source>
</evidence>
<evidence type="ECO:0000256" key="1">
    <source>
        <dbReference type="ARBA" id="ARBA00004141"/>
    </source>
</evidence>
<evidence type="ECO:0000259" key="7">
    <source>
        <dbReference type="Pfam" id="PF04893"/>
    </source>
</evidence>
<dbReference type="InterPro" id="IPR039765">
    <property type="entry name" value="Yip5/YIPF1/YIPF2"/>
</dbReference>
<gene>
    <name evidence="8" type="ORF">FCC1311_012292</name>
</gene>
<comment type="caution">
    <text evidence="8">The sequence shown here is derived from an EMBL/GenBank/DDBJ whole genome shotgun (WGS) entry which is preliminary data.</text>
</comment>
<feature type="transmembrane region" description="Helical" evidence="6">
    <location>
        <begin position="234"/>
        <end position="257"/>
    </location>
</feature>
<protein>
    <recommendedName>
        <fullName evidence="6">Protein YIPF</fullName>
    </recommendedName>
</protein>
<dbReference type="PANTHER" id="PTHR12822">
    <property type="entry name" value="PROTEIN YIPF"/>
    <property type="match status" value="1"/>
</dbReference>
<keyword evidence="5 6" id="KW-0472">Membrane</keyword>
<comment type="subcellular location">
    <subcellularLocation>
        <location evidence="6">Golgi apparatus membrane</location>
        <topology evidence="6">Multi-pass membrane protein</topology>
    </subcellularLocation>
    <subcellularLocation>
        <location evidence="1">Membrane</location>
        <topology evidence="1">Multi-pass membrane protein</topology>
    </subcellularLocation>
</comment>
<sequence>MALTNDGDDAANPFAAASDFDDVNLAAQGPGAGGFALGDASVQRDLAAGDGFVDFDAHDGAASTSDISLASGSTGNPAIGLSGSMGPAQTYELPPVPTGLLAPFKVEYYMPYFNVTTEDVVERLKRVAMPWKNDFFEAVDARPDLYAPFWVCAALVFLIASTSNFASWIDHDSSSATEWQHDFKVLGLGASFVFGFALAMPFVAWGCFTYLGVSTANMTFIELACVYGYSISPFLVACVVCIVPALEWPAVILALGWSAVFLLRNLWARIATSNDGYVPPMDTESGEQPLQDAGSLLGDQTSPQGRKLAATLLAGVIGLHVVFAMVLKLKFFGRSA</sequence>
<dbReference type="Pfam" id="PF04893">
    <property type="entry name" value="Yip1"/>
    <property type="match status" value="1"/>
</dbReference>
<evidence type="ECO:0000313" key="9">
    <source>
        <dbReference type="Proteomes" id="UP000241890"/>
    </source>
</evidence>
<keyword evidence="3 6" id="KW-0812">Transmembrane</keyword>
<dbReference type="EMBL" id="BEYU01000010">
    <property type="protein sequence ID" value="GBG25012.1"/>
    <property type="molecule type" value="Genomic_DNA"/>
</dbReference>
<dbReference type="GO" id="GO:0000139">
    <property type="term" value="C:Golgi membrane"/>
    <property type="evidence" value="ECO:0007669"/>
    <property type="project" value="UniProtKB-SubCell"/>
</dbReference>
<keyword evidence="4 6" id="KW-1133">Transmembrane helix</keyword>
<dbReference type="InterPro" id="IPR006977">
    <property type="entry name" value="Yip1_dom"/>
</dbReference>
<evidence type="ECO:0000256" key="4">
    <source>
        <dbReference type="ARBA" id="ARBA00022989"/>
    </source>
</evidence>
<evidence type="ECO:0000256" key="5">
    <source>
        <dbReference type="ARBA" id="ARBA00023136"/>
    </source>
</evidence>
<feature type="transmembrane region" description="Helical" evidence="6">
    <location>
        <begin position="145"/>
        <end position="169"/>
    </location>
</feature>